<feature type="transmembrane region" description="Helical" evidence="1">
    <location>
        <begin position="40"/>
        <end position="62"/>
    </location>
</feature>
<gene>
    <name evidence="2" type="ORF">SAMN02745157_3223</name>
</gene>
<feature type="transmembrane region" description="Helical" evidence="1">
    <location>
        <begin position="134"/>
        <end position="155"/>
    </location>
</feature>
<evidence type="ECO:0000313" key="2">
    <source>
        <dbReference type="EMBL" id="SHF96696.1"/>
    </source>
</evidence>
<dbReference type="STRING" id="1122133.SAMN02745157_3223"/>
<keyword evidence="3" id="KW-1185">Reference proteome</keyword>
<dbReference type="AlphaFoldDB" id="A0A1M5FZ00"/>
<organism evidence="2 3">
    <name type="scientific">Kaistia soli DSM 19436</name>
    <dbReference type="NCBI Taxonomy" id="1122133"/>
    <lineage>
        <taxon>Bacteria</taxon>
        <taxon>Pseudomonadati</taxon>
        <taxon>Pseudomonadota</taxon>
        <taxon>Alphaproteobacteria</taxon>
        <taxon>Hyphomicrobiales</taxon>
        <taxon>Kaistiaceae</taxon>
        <taxon>Kaistia</taxon>
    </lineage>
</organism>
<keyword evidence="1" id="KW-0472">Membrane</keyword>
<dbReference type="EMBL" id="FQUP01000003">
    <property type="protein sequence ID" value="SHF96696.1"/>
    <property type="molecule type" value="Genomic_DNA"/>
</dbReference>
<dbReference type="Proteomes" id="UP000184485">
    <property type="component" value="Unassembled WGS sequence"/>
</dbReference>
<sequence>MKFDTRTLILMAAAVVINIIGGQIAHFLKLPLYLDSIGTILVAILAGPLAGGITGLVTNLVWGLILNPVAAAFAPVALVIGVVAGLLARAGWFRTWWQATISGAIVAVPSTIVAVPIIVYMFGGVTGGGPDFAAAYLLAVGQSLVQSVAFSNLGINIADKAVTALIAWIVASRLPLRLTSNFGFFEHSRV</sequence>
<name>A0A1M5FZ00_9HYPH</name>
<dbReference type="RefSeq" id="WP_073055566.1">
    <property type="nucleotide sequence ID" value="NZ_FQUP01000003.1"/>
</dbReference>
<feature type="transmembrane region" description="Helical" evidence="1">
    <location>
        <begin position="69"/>
        <end position="90"/>
    </location>
</feature>
<protein>
    <submittedName>
        <fullName evidence="2">Energy-coupling factor transport system substrate-specific component</fullName>
    </submittedName>
</protein>
<dbReference type="Gene3D" id="1.10.1760.20">
    <property type="match status" value="1"/>
</dbReference>
<keyword evidence="1" id="KW-1133">Transmembrane helix</keyword>
<accession>A0A1M5FZ00</accession>
<evidence type="ECO:0000313" key="3">
    <source>
        <dbReference type="Proteomes" id="UP000184485"/>
    </source>
</evidence>
<feature type="transmembrane region" description="Helical" evidence="1">
    <location>
        <begin position="96"/>
        <end position="122"/>
    </location>
</feature>
<proteinExistence type="predicted"/>
<reference evidence="2 3" key="1">
    <citation type="submission" date="2016-11" db="EMBL/GenBank/DDBJ databases">
        <authorList>
            <person name="Jaros S."/>
            <person name="Januszkiewicz K."/>
            <person name="Wedrychowicz H."/>
        </authorList>
    </citation>
    <scope>NUCLEOTIDE SEQUENCE [LARGE SCALE GENOMIC DNA]</scope>
    <source>
        <strain evidence="2 3">DSM 19436</strain>
    </source>
</reference>
<dbReference type="OrthoDB" id="9766854at2"/>
<keyword evidence="1" id="KW-0812">Transmembrane</keyword>
<feature type="transmembrane region" description="Helical" evidence="1">
    <location>
        <begin position="7"/>
        <end position="28"/>
    </location>
</feature>
<evidence type="ECO:0000256" key="1">
    <source>
        <dbReference type="SAM" id="Phobius"/>
    </source>
</evidence>